<dbReference type="Proteomes" id="UP000607653">
    <property type="component" value="Unassembled WGS sequence"/>
</dbReference>
<feature type="transmembrane region" description="Helical" evidence="2">
    <location>
        <begin position="29"/>
        <end position="48"/>
    </location>
</feature>
<organism evidence="4 5">
    <name type="scientific">Nelumbo nucifera</name>
    <name type="common">Sacred lotus</name>
    <dbReference type="NCBI Taxonomy" id="4432"/>
    <lineage>
        <taxon>Eukaryota</taxon>
        <taxon>Viridiplantae</taxon>
        <taxon>Streptophyta</taxon>
        <taxon>Embryophyta</taxon>
        <taxon>Tracheophyta</taxon>
        <taxon>Spermatophyta</taxon>
        <taxon>Magnoliopsida</taxon>
        <taxon>Proteales</taxon>
        <taxon>Nelumbonaceae</taxon>
        <taxon>Nelumbo</taxon>
    </lineage>
</organism>
<proteinExistence type="inferred from homology"/>
<keyword evidence="2" id="KW-0812">Transmembrane</keyword>
<keyword evidence="2" id="KW-1133">Transmembrane helix</keyword>
<comment type="caution">
    <text evidence="4">The sequence shown here is derived from an EMBL/GenBank/DDBJ whole genome shotgun (WGS) entry which is preliminary data.</text>
</comment>
<dbReference type="GO" id="GO:0045735">
    <property type="term" value="F:nutrient reservoir activity"/>
    <property type="evidence" value="ECO:0007669"/>
    <property type="project" value="InterPro"/>
</dbReference>
<dbReference type="InterPro" id="IPR036312">
    <property type="entry name" value="Bifun_inhib/LTP/seed_sf"/>
</dbReference>
<evidence type="ECO:0000313" key="5">
    <source>
        <dbReference type="Proteomes" id="UP000607653"/>
    </source>
</evidence>
<accession>A0A822XWA0</accession>
<dbReference type="EMBL" id="DUZY01000001">
    <property type="protein sequence ID" value="DAD23276.1"/>
    <property type="molecule type" value="Genomic_DNA"/>
</dbReference>
<dbReference type="SUPFAM" id="SSF47699">
    <property type="entry name" value="Bifunctional inhibitor/lipid-transfer protein/seed storage 2S albumin"/>
    <property type="match status" value="1"/>
</dbReference>
<protein>
    <recommendedName>
        <fullName evidence="3">Bifunctional inhibitor/plant lipid transfer protein/seed storage helical domain-containing protein</fullName>
    </recommendedName>
</protein>
<evidence type="ECO:0000256" key="2">
    <source>
        <dbReference type="SAM" id="Phobius"/>
    </source>
</evidence>
<feature type="domain" description="Bifunctional inhibitor/plant lipid transfer protein/seed storage helical" evidence="3">
    <location>
        <begin position="83"/>
        <end position="161"/>
    </location>
</feature>
<sequence length="169" mass="19321">MEAALLLSSLHKEKELIAQLPSETRMARLLVMAIFLVGLVAMAEATIYRTTITTVVQDDDKSQSQSQSGECRKEIQKHQLNECRQLMRSWQTGNLMRGSQRDDTQGCCEELQNMRDECTCEAIQWTVQQQQQQSRLQGEEMERLMKKAEKLPSICDMSHTCQFGESSSN</sequence>
<reference evidence="4 5" key="1">
    <citation type="journal article" date="2020" name="Mol. Biol. Evol.">
        <title>Distinct Expression and Methylation Patterns for Genes with Different Fates following a Single Whole-Genome Duplication in Flowering Plants.</title>
        <authorList>
            <person name="Shi T."/>
            <person name="Rahmani R.S."/>
            <person name="Gugger P.F."/>
            <person name="Wang M."/>
            <person name="Li H."/>
            <person name="Zhang Y."/>
            <person name="Li Z."/>
            <person name="Wang Q."/>
            <person name="Van de Peer Y."/>
            <person name="Marchal K."/>
            <person name="Chen J."/>
        </authorList>
    </citation>
    <scope>NUCLEOTIDE SEQUENCE [LARGE SCALE GENOMIC DNA]</scope>
    <source>
        <tissue evidence="4">Leaf</tissue>
    </source>
</reference>
<dbReference type="PANTHER" id="PTHR35496">
    <property type="entry name" value="2S SEED STORAGE PROTEIN 1-RELATED"/>
    <property type="match status" value="1"/>
</dbReference>
<evidence type="ECO:0000313" key="4">
    <source>
        <dbReference type="EMBL" id="DAD23276.1"/>
    </source>
</evidence>
<evidence type="ECO:0000256" key="1">
    <source>
        <dbReference type="ARBA" id="ARBA00008262"/>
    </source>
</evidence>
<dbReference type="InterPro" id="IPR016140">
    <property type="entry name" value="Bifunc_inhib/LTP/seed_store"/>
</dbReference>
<evidence type="ECO:0000259" key="3">
    <source>
        <dbReference type="SMART" id="SM00499"/>
    </source>
</evidence>
<keyword evidence="2" id="KW-0472">Membrane</keyword>
<dbReference type="Gene3D" id="1.10.110.10">
    <property type="entry name" value="Plant lipid-transfer and hydrophobic proteins"/>
    <property type="match status" value="1"/>
</dbReference>
<gene>
    <name evidence="4" type="ORF">HUJ06_024739</name>
</gene>
<dbReference type="Pfam" id="PF00234">
    <property type="entry name" value="Tryp_alpha_amyl"/>
    <property type="match status" value="1"/>
</dbReference>
<name>A0A822XWA0_NELNU</name>
<dbReference type="PANTHER" id="PTHR35496:SF4">
    <property type="entry name" value="2S SULFUR-RICH SEED STORAGE PROTEIN 2-LIKE"/>
    <property type="match status" value="1"/>
</dbReference>
<comment type="similarity">
    <text evidence="1">Belongs to the 2S seed storage albumins family.</text>
</comment>
<dbReference type="AlphaFoldDB" id="A0A822XWA0"/>
<keyword evidence="5" id="KW-1185">Reference proteome</keyword>
<dbReference type="InterPro" id="IPR000617">
    <property type="entry name" value="Napin/2SS/CON"/>
</dbReference>
<dbReference type="SMART" id="SM00499">
    <property type="entry name" value="AAI"/>
    <property type="match status" value="1"/>
</dbReference>